<sequence>MQMASSCKRSRTLRAKKCVVDRLSALPDDVLHRVLSSVDFLDVVRTSVLSKRWRHVWTSMPYLNFNMEWFVDHYDDKRYAIVDPVYIFWDFIKWALLLRDDSQIIRICLCCDNTSTDQLNGLLRVAAKQKIQEFCFHDGDYTANELEFPRVLCETLTVLNLSFRDSIPLRVMAAFINLRSLYLRGVLILRDVAEKLLSSDCIKLENVHLEDCQVGYNVELINISACNLKILTLVNVCTWDKFWAVCSFDSKLRICAPKLSSFCYIGPMLHGFELVNTVSLKHVLIRLLRVPRGYENEFKNRLLCPASFIGFNYANALTLSTLVVKYFSPAYSESLWDTFMLDNLNCLELELRYNANYIEGLINLLKCSPNLESLGIRFKEIPWSRRKTRKAIESRSPWKSKIEDIACLSYHVKMIRISNFDGSEFGLELVKFLLQNGKVLEKMEIRHRSRVRKQQSLNKIVALPKASSEVVICFPEYAQRKLPWFDRGDSDPEYDD</sequence>
<organism evidence="2 3">
    <name type="scientific">Buddleja alternifolia</name>
    <dbReference type="NCBI Taxonomy" id="168488"/>
    <lineage>
        <taxon>Eukaryota</taxon>
        <taxon>Viridiplantae</taxon>
        <taxon>Streptophyta</taxon>
        <taxon>Embryophyta</taxon>
        <taxon>Tracheophyta</taxon>
        <taxon>Spermatophyta</taxon>
        <taxon>Magnoliopsida</taxon>
        <taxon>eudicotyledons</taxon>
        <taxon>Gunneridae</taxon>
        <taxon>Pentapetalae</taxon>
        <taxon>asterids</taxon>
        <taxon>lamiids</taxon>
        <taxon>Lamiales</taxon>
        <taxon>Scrophulariaceae</taxon>
        <taxon>Buddlejeae</taxon>
        <taxon>Buddleja</taxon>
    </lineage>
</organism>
<dbReference type="Proteomes" id="UP000826271">
    <property type="component" value="Unassembled WGS sequence"/>
</dbReference>
<dbReference type="CDD" id="cd22160">
    <property type="entry name" value="F-box_AtFBL13-like"/>
    <property type="match status" value="1"/>
</dbReference>
<dbReference type="SUPFAM" id="SSF81383">
    <property type="entry name" value="F-box domain"/>
    <property type="match status" value="1"/>
</dbReference>
<keyword evidence="3" id="KW-1185">Reference proteome</keyword>
<dbReference type="InterPro" id="IPR055411">
    <property type="entry name" value="LRR_FXL15/At3g58940/PEG3-like"/>
</dbReference>
<dbReference type="InterPro" id="IPR006566">
    <property type="entry name" value="FBD"/>
</dbReference>
<dbReference type="Gene3D" id="1.20.1280.50">
    <property type="match status" value="1"/>
</dbReference>
<comment type="caution">
    <text evidence="2">The sequence shown here is derived from an EMBL/GenBank/DDBJ whole genome shotgun (WGS) entry which is preliminary data.</text>
</comment>
<accession>A0AAV6YIV6</accession>
<evidence type="ECO:0000313" key="3">
    <source>
        <dbReference type="Proteomes" id="UP000826271"/>
    </source>
</evidence>
<gene>
    <name evidence="2" type="ORF">BUALT_Bualt01G0193700</name>
</gene>
<dbReference type="InterPro" id="IPR053781">
    <property type="entry name" value="F-box_AtFBL13-like"/>
</dbReference>
<dbReference type="EMBL" id="WHWC01000001">
    <property type="protein sequence ID" value="KAG8391495.1"/>
    <property type="molecule type" value="Genomic_DNA"/>
</dbReference>
<dbReference type="Pfam" id="PF08387">
    <property type="entry name" value="FBD"/>
    <property type="match status" value="1"/>
</dbReference>
<dbReference type="Pfam" id="PF24758">
    <property type="entry name" value="LRR_At5g56370"/>
    <property type="match status" value="1"/>
</dbReference>
<name>A0AAV6YIV6_9LAMI</name>
<dbReference type="AlphaFoldDB" id="A0AAV6YIV6"/>
<dbReference type="InterPro" id="IPR050232">
    <property type="entry name" value="FBL13/AtMIF1-like"/>
</dbReference>
<protein>
    <recommendedName>
        <fullName evidence="1">F-box domain-containing protein</fullName>
    </recommendedName>
</protein>
<dbReference type="Pfam" id="PF00646">
    <property type="entry name" value="F-box"/>
    <property type="match status" value="1"/>
</dbReference>
<dbReference type="SMART" id="SM00579">
    <property type="entry name" value="FBD"/>
    <property type="match status" value="1"/>
</dbReference>
<dbReference type="SMART" id="SM00256">
    <property type="entry name" value="FBOX"/>
    <property type="match status" value="1"/>
</dbReference>
<evidence type="ECO:0000313" key="2">
    <source>
        <dbReference type="EMBL" id="KAG8391495.1"/>
    </source>
</evidence>
<evidence type="ECO:0000259" key="1">
    <source>
        <dbReference type="PROSITE" id="PS50181"/>
    </source>
</evidence>
<feature type="domain" description="F-box" evidence="1">
    <location>
        <begin position="20"/>
        <end position="56"/>
    </location>
</feature>
<dbReference type="InterPro" id="IPR036047">
    <property type="entry name" value="F-box-like_dom_sf"/>
</dbReference>
<reference evidence="2" key="1">
    <citation type="submission" date="2019-10" db="EMBL/GenBank/DDBJ databases">
        <authorList>
            <person name="Zhang R."/>
            <person name="Pan Y."/>
            <person name="Wang J."/>
            <person name="Ma R."/>
            <person name="Yu S."/>
        </authorList>
    </citation>
    <scope>NUCLEOTIDE SEQUENCE</scope>
    <source>
        <strain evidence="2">LA-IB0</strain>
        <tissue evidence="2">Leaf</tissue>
    </source>
</reference>
<proteinExistence type="predicted"/>
<dbReference type="PROSITE" id="PS50181">
    <property type="entry name" value="FBOX"/>
    <property type="match status" value="1"/>
</dbReference>
<dbReference type="InterPro" id="IPR001810">
    <property type="entry name" value="F-box_dom"/>
</dbReference>
<dbReference type="PANTHER" id="PTHR31900:SF27">
    <property type="entry name" value="FBD DOMAIN-CONTAINING PROTEIN"/>
    <property type="match status" value="1"/>
</dbReference>
<dbReference type="PANTHER" id="PTHR31900">
    <property type="entry name" value="F-BOX/RNI SUPERFAMILY PROTEIN-RELATED"/>
    <property type="match status" value="1"/>
</dbReference>